<proteinExistence type="predicted"/>
<accession>A0A915KY53</accession>
<evidence type="ECO:0000313" key="3">
    <source>
        <dbReference type="WBParaSite" id="nRc.2.0.1.t43110-RA"/>
    </source>
</evidence>
<keyword evidence="2" id="KW-1185">Reference proteome</keyword>
<protein>
    <submittedName>
        <fullName evidence="3">Reverse transcriptase domain-containing protein</fullName>
    </submittedName>
</protein>
<name>A0A915KY53_ROMCU</name>
<feature type="region of interest" description="Disordered" evidence="1">
    <location>
        <begin position="32"/>
        <end position="95"/>
    </location>
</feature>
<feature type="compositionally biased region" description="Low complexity" evidence="1">
    <location>
        <begin position="41"/>
        <end position="55"/>
    </location>
</feature>
<dbReference type="AlphaFoldDB" id="A0A915KY53"/>
<reference evidence="3" key="1">
    <citation type="submission" date="2022-11" db="UniProtKB">
        <authorList>
            <consortium name="WormBaseParasite"/>
        </authorList>
    </citation>
    <scope>IDENTIFICATION</scope>
</reference>
<organism evidence="2 3">
    <name type="scientific">Romanomermis culicivorax</name>
    <name type="common">Nematode worm</name>
    <dbReference type="NCBI Taxonomy" id="13658"/>
    <lineage>
        <taxon>Eukaryota</taxon>
        <taxon>Metazoa</taxon>
        <taxon>Ecdysozoa</taxon>
        <taxon>Nematoda</taxon>
        <taxon>Enoplea</taxon>
        <taxon>Dorylaimia</taxon>
        <taxon>Mermithida</taxon>
        <taxon>Mermithoidea</taxon>
        <taxon>Mermithidae</taxon>
        <taxon>Romanomermis</taxon>
    </lineage>
</organism>
<dbReference type="Proteomes" id="UP000887565">
    <property type="component" value="Unplaced"/>
</dbReference>
<evidence type="ECO:0000256" key="1">
    <source>
        <dbReference type="SAM" id="MobiDB-lite"/>
    </source>
</evidence>
<sequence>MIAKSNLSIAQTKYVPGKENAFADFLSRKYEVDQTDNDKPTTSSQNNTTNIVNVVETRAKSREKLAPPPQDDLKFPGTPDEEKIVDLSNLPNKDQ</sequence>
<dbReference type="WBParaSite" id="nRc.2.0.1.t43110-RA">
    <property type="protein sequence ID" value="nRc.2.0.1.t43110-RA"/>
    <property type="gene ID" value="nRc.2.0.1.g43110"/>
</dbReference>
<evidence type="ECO:0000313" key="2">
    <source>
        <dbReference type="Proteomes" id="UP000887565"/>
    </source>
</evidence>